<comment type="similarity">
    <text evidence="6">Belongs to the ABC-4 integral membrane protein family.</text>
</comment>
<proteinExistence type="inferred from homology"/>
<feature type="region of interest" description="Disordered" evidence="7">
    <location>
        <begin position="94"/>
        <end position="245"/>
    </location>
</feature>
<feature type="compositionally biased region" description="Gly residues" evidence="7">
    <location>
        <begin position="110"/>
        <end position="121"/>
    </location>
</feature>
<dbReference type="Pfam" id="PF12704">
    <property type="entry name" value="MacB_PCD"/>
    <property type="match status" value="1"/>
</dbReference>
<gene>
    <name evidence="11" type="ORF">IAB26_12430</name>
</gene>
<dbReference type="InterPro" id="IPR025857">
    <property type="entry name" value="MacB_PCD"/>
</dbReference>
<evidence type="ECO:0000256" key="5">
    <source>
        <dbReference type="ARBA" id="ARBA00023136"/>
    </source>
</evidence>
<feature type="compositionally biased region" description="Acidic residues" evidence="7">
    <location>
        <begin position="222"/>
        <end position="235"/>
    </location>
</feature>
<evidence type="ECO:0000256" key="8">
    <source>
        <dbReference type="SAM" id="Phobius"/>
    </source>
</evidence>
<feature type="transmembrane region" description="Helical" evidence="8">
    <location>
        <begin position="531"/>
        <end position="553"/>
    </location>
</feature>
<sequence>MKATELLRLVALNINQNKFKSVMTSIGIVVGAATIVLVIGIGKGGQMEVAEQFAELNAGAIDISYDYAGEEEVGSGGFSFGNIGQMFGNLFGGRNGGGSSRGDEAAGNGMPEGTGEAGGMPQGDMSGGEMPEGGFSGGEMPEGGFSGGEMPEGGFPGGEMPEDGASGEEMPEDGSSGGDIPEGSQSGDAMEDAPSEGTMPGTEAAGEQENAGTGESGSENGTEADDSGETSETETETSMVEERLNQEQIILTQGDVEDIERYVEGISGATISYSAQASIEGAELTSAKNYTVAGVKESYAAVSKLVLKEGSFLTEGDDDTQSRVCVLGSSVASELFGSEAEIEGSTLYIDDRTYTVVGVLEQTSTVSAGISPDTTIFIPYETGIKYVTGEEIDPVITVLASDVNTLSSVIEDVRTVLEENYSNAEFTFEDSGSRMEAAQSSNETLPLLLSAMAAIVFLVGGIGIMNVLFVSVKERTNEIGILKAIGTSRSSILVEFLVESAAISCIGGVLGVVISLGVVPVVEHFDVRIQVSVFACAAALGFAILTGTIFGIYPAWKASRLEPVEALNAE</sequence>
<comment type="subcellular location">
    <subcellularLocation>
        <location evidence="1">Cell membrane</location>
        <topology evidence="1">Multi-pass membrane protein</topology>
    </subcellularLocation>
</comment>
<feature type="compositionally biased region" description="Low complexity" evidence="7">
    <location>
        <begin position="209"/>
        <end position="221"/>
    </location>
</feature>
<dbReference type="Pfam" id="PF02687">
    <property type="entry name" value="FtsX"/>
    <property type="match status" value="1"/>
</dbReference>
<evidence type="ECO:0000256" key="3">
    <source>
        <dbReference type="ARBA" id="ARBA00022692"/>
    </source>
</evidence>
<feature type="transmembrane region" description="Helical" evidence="8">
    <location>
        <begin position="447"/>
        <end position="472"/>
    </location>
</feature>
<keyword evidence="3 8" id="KW-0812">Transmembrane</keyword>
<dbReference type="AlphaFoldDB" id="A0A9D1D310"/>
<feature type="compositionally biased region" description="Acidic residues" evidence="7">
    <location>
        <begin position="160"/>
        <end position="172"/>
    </location>
</feature>
<dbReference type="GO" id="GO:0022857">
    <property type="term" value="F:transmembrane transporter activity"/>
    <property type="evidence" value="ECO:0007669"/>
    <property type="project" value="TreeGrafter"/>
</dbReference>
<accession>A0A9D1D310</accession>
<feature type="transmembrane region" description="Helical" evidence="8">
    <location>
        <begin position="21"/>
        <end position="42"/>
    </location>
</feature>
<dbReference type="PANTHER" id="PTHR30572">
    <property type="entry name" value="MEMBRANE COMPONENT OF TRANSPORTER-RELATED"/>
    <property type="match status" value="1"/>
</dbReference>
<evidence type="ECO:0000259" key="10">
    <source>
        <dbReference type="Pfam" id="PF12704"/>
    </source>
</evidence>
<feature type="compositionally biased region" description="Gly residues" evidence="7">
    <location>
        <begin position="130"/>
        <end position="157"/>
    </location>
</feature>
<keyword evidence="5 8" id="KW-0472">Membrane</keyword>
<evidence type="ECO:0000259" key="9">
    <source>
        <dbReference type="Pfam" id="PF02687"/>
    </source>
</evidence>
<evidence type="ECO:0000256" key="1">
    <source>
        <dbReference type="ARBA" id="ARBA00004651"/>
    </source>
</evidence>
<comment type="caution">
    <text evidence="11">The sequence shown here is derived from an EMBL/GenBank/DDBJ whole genome shotgun (WGS) entry which is preliminary data.</text>
</comment>
<feature type="domain" description="MacB-like periplasmic core" evidence="10">
    <location>
        <begin position="243"/>
        <end position="415"/>
    </location>
</feature>
<keyword evidence="4 8" id="KW-1133">Transmembrane helix</keyword>
<protein>
    <submittedName>
        <fullName evidence="11">ABC transporter permease</fullName>
    </submittedName>
</protein>
<dbReference type="InterPro" id="IPR050250">
    <property type="entry name" value="Macrolide_Exporter_MacB"/>
</dbReference>
<organism evidence="11 12">
    <name type="scientific">Candidatus Limivivens merdigallinarum</name>
    <dbReference type="NCBI Taxonomy" id="2840859"/>
    <lineage>
        <taxon>Bacteria</taxon>
        <taxon>Bacillati</taxon>
        <taxon>Bacillota</taxon>
        <taxon>Clostridia</taxon>
        <taxon>Lachnospirales</taxon>
        <taxon>Lachnospiraceae</taxon>
        <taxon>Lachnospiraceae incertae sedis</taxon>
        <taxon>Candidatus Limivivens</taxon>
    </lineage>
</organism>
<reference evidence="11" key="1">
    <citation type="submission" date="2020-10" db="EMBL/GenBank/DDBJ databases">
        <authorList>
            <person name="Gilroy R."/>
        </authorList>
    </citation>
    <scope>NUCLEOTIDE SEQUENCE</scope>
    <source>
        <strain evidence="11">ChiSjej3B21-11622</strain>
    </source>
</reference>
<evidence type="ECO:0000256" key="6">
    <source>
        <dbReference type="ARBA" id="ARBA00038076"/>
    </source>
</evidence>
<name>A0A9D1D310_9FIRM</name>
<dbReference type="GO" id="GO:0005886">
    <property type="term" value="C:plasma membrane"/>
    <property type="evidence" value="ECO:0007669"/>
    <property type="project" value="UniProtKB-SubCell"/>
</dbReference>
<feature type="transmembrane region" description="Helical" evidence="8">
    <location>
        <begin position="493"/>
        <end position="519"/>
    </location>
</feature>
<dbReference type="Proteomes" id="UP000886886">
    <property type="component" value="Unassembled WGS sequence"/>
</dbReference>
<dbReference type="InterPro" id="IPR003838">
    <property type="entry name" value="ABC3_permease_C"/>
</dbReference>
<evidence type="ECO:0000256" key="2">
    <source>
        <dbReference type="ARBA" id="ARBA00022475"/>
    </source>
</evidence>
<evidence type="ECO:0000256" key="4">
    <source>
        <dbReference type="ARBA" id="ARBA00022989"/>
    </source>
</evidence>
<keyword evidence="2" id="KW-1003">Cell membrane</keyword>
<evidence type="ECO:0000313" key="11">
    <source>
        <dbReference type="EMBL" id="HIQ97354.1"/>
    </source>
</evidence>
<evidence type="ECO:0000256" key="7">
    <source>
        <dbReference type="SAM" id="MobiDB-lite"/>
    </source>
</evidence>
<evidence type="ECO:0000313" key="12">
    <source>
        <dbReference type="Proteomes" id="UP000886886"/>
    </source>
</evidence>
<reference evidence="11" key="2">
    <citation type="journal article" date="2021" name="PeerJ">
        <title>Extensive microbial diversity within the chicken gut microbiome revealed by metagenomics and culture.</title>
        <authorList>
            <person name="Gilroy R."/>
            <person name="Ravi A."/>
            <person name="Getino M."/>
            <person name="Pursley I."/>
            <person name="Horton D.L."/>
            <person name="Alikhan N.F."/>
            <person name="Baker D."/>
            <person name="Gharbi K."/>
            <person name="Hall N."/>
            <person name="Watson M."/>
            <person name="Adriaenssens E.M."/>
            <person name="Foster-Nyarko E."/>
            <person name="Jarju S."/>
            <person name="Secka A."/>
            <person name="Antonio M."/>
            <person name="Oren A."/>
            <person name="Chaudhuri R.R."/>
            <person name="La Ragione R."/>
            <person name="Hildebrand F."/>
            <person name="Pallen M.J."/>
        </authorList>
    </citation>
    <scope>NUCLEOTIDE SEQUENCE</scope>
    <source>
        <strain evidence="11">ChiSjej3B21-11622</strain>
    </source>
</reference>
<dbReference type="EMBL" id="DVFT01000182">
    <property type="protein sequence ID" value="HIQ97354.1"/>
    <property type="molecule type" value="Genomic_DNA"/>
</dbReference>
<dbReference type="PANTHER" id="PTHR30572:SF4">
    <property type="entry name" value="ABC TRANSPORTER PERMEASE YTRF"/>
    <property type="match status" value="1"/>
</dbReference>
<feature type="domain" description="ABC3 transporter permease C-terminal" evidence="9">
    <location>
        <begin position="451"/>
        <end position="563"/>
    </location>
</feature>